<evidence type="ECO:0000313" key="5">
    <source>
        <dbReference type="Proteomes" id="UP000054321"/>
    </source>
</evidence>
<dbReference type="EMBL" id="KN832890">
    <property type="protein sequence ID" value="KIM94498.1"/>
    <property type="molecule type" value="Genomic_DNA"/>
</dbReference>
<dbReference type="InterPro" id="IPR051609">
    <property type="entry name" value="NmrA/Isoflavone_reductase-like"/>
</dbReference>
<dbReference type="HOGENOM" id="CLU_044876_6_0_1"/>
<dbReference type="SUPFAM" id="SSF51735">
    <property type="entry name" value="NAD(P)-binding Rossmann-fold domains"/>
    <property type="match status" value="1"/>
</dbReference>
<dbReference type="AlphaFoldDB" id="A0A0C3C6I3"/>
<evidence type="ECO:0000256" key="1">
    <source>
        <dbReference type="ARBA" id="ARBA00022857"/>
    </source>
</evidence>
<dbReference type="InParanoid" id="A0A0C3C6I3"/>
<gene>
    <name evidence="4" type="ORF">OIDMADRAFT_136274</name>
</gene>
<keyword evidence="1" id="KW-0521">NADP</keyword>
<sequence length="339" mass="37956">MVETKVLLVGATGATGSSIIDGLFQAGNFEIFALVRPASMDKPVVEILRQRNVKIREGDLEGPEEVLTEALRGIDVLISSVRESATQQQDQISLANAAKRAGIKRFVPCGFGTITSPGGIMRVRDQKERVYNHVKQLWLPYTIIDIGWWYQIAFPRVPSGKVDYVSFGVAEEIIGGGNVLSALTDMRDIGHYVAKIIVDERTLNRMVFAYNTVITQNQIYNLMEEISGEKLERNYVADETIRDRVAQCRLLAEKDPTDLATLHSQLLAEHRLSWGVRGDNNPDYAKYLGYISSKELYPDFEPVDFRGYLKSVVEGKAKNVYIDDRSVVVEHATALEATR</sequence>
<protein>
    <recommendedName>
        <fullName evidence="3">NmrA-like domain-containing protein</fullName>
    </recommendedName>
</protein>
<dbReference type="OrthoDB" id="419598at2759"/>
<dbReference type="Gene3D" id="3.90.25.10">
    <property type="entry name" value="UDP-galactose 4-epimerase, domain 1"/>
    <property type="match status" value="1"/>
</dbReference>
<feature type="domain" description="NmrA-like" evidence="3">
    <location>
        <begin position="4"/>
        <end position="243"/>
    </location>
</feature>
<evidence type="ECO:0000313" key="4">
    <source>
        <dbReference type="EMBL" id="KIM94498.1"/>
    </source>
</evidence>
<dbReference type="InterPro" id="IPR045312">
    <property type="entry name" value="PCBER-like"/>
</dbReference>
<organism evidence="4 5">
    <name type="scientific">Oidiodendron maius (strain Zn)</name>
    <dbReference type="NCBI Taxonomy" id="913774"/>
    <lineage>
        <taxon>Eukaryota</taxon>
        <taxon>Fungi</taxon>
        <taxon>Dikarya</taxon>
        <taxon>Ascomycota</taxon>
        <taxon>Pezizomycotina</taxon>
        <taxon>Leotiomycetes</taxon>
        <taxon>Leotiomycetes incertae sedis</taxon>
        <taxon>Myxotrichaceae</taxon>
        <taxon>Oidiodendron</taxon>
    </lineage>
</organism>
<dbReference type="STRING" id="913774.A0A0C3C6I3"/>
<dbReference type="InterPro" id="IPR036291">
    <property type="entry name" value="NAD(P)-bd_dom_sf"/>
</dbReference>
<dbReference type="GO" id="GO:0016491">
    <property type="term" value="F:oxidoreductase activity"/>
    <property type="evidence" value="ECO:0007669"/>
    <property type="project" value="UniProtKB-KW"/>
</dbReference>
<dbReference type="InterPro" id="IPR008030">
    <property type="entry name" value="NmrA-like"/>
</dbReference>
<dbReference type="Proteomes" id="UP000054321">
    <property type="component" value="Unassembled WGS sequence"/>
</dbReference>
<proteinExistence type="predicted"/>
<keyword evidence="2" id="KW-0560">Oxidoreductase</keyword>
<dbReference type="Gene3D" id="3.40.50.720">
    <property type="entry name" value="NAD(P)-binding Rossmann-like Domain"/>
    <property type="match status" value="1"/>
</dbReference>
<dbReference type="Pfam" id="PF05368">
    <property type="entry name" value="NmrA"/>
    <property type="match status" value="1"/>
</dbReference>
<reference evidence="5" key="2">
    <citation type="submission" date="2015-01" db="EMBL/GenBank/DDBJ databases">
        <title>Evolutionary Origins and Diversification of the Mycorrhizal Mutualists.</title>
        <authorList>
            <consortium name="DOE Joint Genome Institute"/>
            <consortium name="Mycorrhizal Genomics Consortium"/>
            <person name="Kohler A."/>
            <person name="Kuo A."/>
            <person name="Nagy L.G."/>
            <person name="Floudas D."/>
            <person name="Copeland A."/>
            <person name="Barry K.W."/>
            <person name="Cichocki N."/>
            <person name="Veneault-Fourrey C."/>
            <person name="LaButti K."/>
            <person name="Lindquist E.A."/>
            <person name="Lipzen A."/>
            <person name="Lundell T."/>
            <person name="Morin E."/>
            <person name="Murat C."/>
            <person name="Riley R."/>
            <person name="Ohm R."/>
            <person name="Sun H."/>
            <person name="Tunlid A."/>
            <person name="Henrissat B."/>
            <person name="Grigoriev I.V."/>
            <person name="Hibbett D.S."/>
            <person name="Martin F."/>
        </authorList>
    </citation>
    <scope>NUCLEOTIDE SEQUENCE [LARGE SCALE GENOMIC DNA]</scope>
    <source>
        <strain evidence="5">Zn</strain>
    </source>
</reference>
<dbReference type="PANTHER" id="PTHR47706:SF9">
    <property type="entry name" value="NMRA-LIKE DOMAIN-CONTAINING PROTEIN-RELATED"/>
    <property type="match status" value="1"/>
</dbReference>
<evidence type="ECO:0000259" key="3">
    <source>
        <dbReference type="Pfam" id="PF05368"/>
    </source>
</evidence>
<dbReference type="PANTHER" id="PTHR47706">
    <property type="entry name" value="NMRA-LIKE FAMILY PROTEIN"/>
    <property type="match status" value="1"/>
</dbReference>
<name>A0A0C3C6I3_OIDMZ</name>
<dbReference type="CDD" id="cd05259">
    <property type="entry name" value="PCBER_SDR_a"/>
    <property type="match status" value="1"/>
</dbReference>
<keyword evidence="5" id="KW-1185">Reference proteome</keyword>
<accession>A0A0C3C6I3</accession>
<evidence type="ECO:0000256" key="2">
    <source>
        <dbReference type="ARBA" id="ARBA00023002"/>
    </source>
</evidence>
<reference evidence="4 5" key="1">
    <citation type="submission" date="2014-04" db="EMBL/GenBank/DDBJ databases">
        <authorList>
            <consortium name="DOE Joint Genome Institute"/>
            <person name="Kuo A."/>
            <person name="Martino E."/>
            <person name="Perotto S."/>
            <person name="Kohler A."/>
            <person name="Nagy L.G."/>
            <person name="Floudas D."/>
            <person name="Copeland A."/>
            <person name="Barry K.W."/>
            <person name="Cichocki N."/>
            <person name="Veneault-Fourrey C."/>
            <person name="LaButti K."/>
            <person name="Lindquist E.A."/>
            <person name="Lipzen A."/>
            <person name="Lundell T."/>
            <person name="Morin E."/>
            <person name="Murat C."/>
            <person name="Sun H."/>
            <person name="Tunlid A."/>
            <person name="Henrissat B."/>
            <person name="Grigoriev I.V."/>
            <person name="Hibbett D.S."/>
            <person name="Martin F."/>
            <person name="Nordberg H.P."/>
            <person name="Cantor M.N."/>
            <person name="Hua S.X."/>
        </authorList>
    </citation>
    <scope>NUCLEOTIDE SEQUENCE [LARGE SCALE GENOMIC DNA]</scope>
    <source>
        <strain evidence="4 5">Zn</strain>
    </source>
</reference>